<sequence length="711" mass="80300">MYTYIHLTPPLSQDECRTLSDVVTGVVENGKLIQPLVALLYKRNPSFVPSDMVLYKVLVYVLFFSCVELGFGHARSMMSGIQSTKVTPVLQLIYEESTVPEHHSGTHNDLAGASFADDVTRVIATVYDVTYIEEVLVPAVLQYHSEAIRLLLRLREVGGRAKAAFLPVKQAVPRPTTTAAPFNVTQHARVVKAEEWGKAREERERDIVRQRESFQAKPIPRGTKASLDEVLGDHKAQRMARGTTIPRAPVLQTASRPTNLEQVKQVVEAERESHFRPPTLTAAPRRSQPSVPVKSTVASVKRARAMLEGRIEAEAAELAEYETNLRDSSEYERWRTEQEADRRVREAASIVDRRQSAKEAEQVASEARYVAMLQRQLEAAEYIASLSDQLAQVADADRALLVKKQTLAKRLSDRLTRDTEAARKHLASANAACAHEIRQQRVVSEETLAQQRQEEREAKVALITQIRAMLSNPNPSVSSYDPATVYGHGLLEEMSLVELKERLRLGKGSRERHEQHKRSMILEGKAQEKADLAGIEDRFNQAIAHLGSERRQLKGAIEEEKRAFQQMLDSGSVSDANLGEEQLTKRTLRHRHLSKVSNEKAQLLARLEQARAHKTKAQAQHVEKRERLRGPAYVKAPVKSRPAMSATKRAQDKASIKRLDDEARERDRLNRQRYQIQTKLKQGKTLTKREREALQRDKENSSVKARFQSLA</sequence>
<dbReference type="PANTHER" id="PTHR34649">
    <property type="entry name" value="CILIA- AND FLAGELLA-ASSOCIATED PROTEIN 99"/>
    <property type="match status" value="1"/>
</dbReference>
<comment type="caution">
    <text evidence="2">The sequence shown here is derived from an EMBL/GenBank/DDBJ whole genome shotgun (WGS) entry which is preliminary data.</text>
</comment>
<dbReference type="OrthoDB" id="10262255at2759"/>
<keyword evidence="3" id="KW-1185">Reference proteome</keyword>
<accession>A0A9K3GFW8</accession>
<proteinExistence type="predicted"/>
<feature type="compositionally biased region" description="Basic and acidic residues" evidence="1">
    <location>
        <begin position="687"/>
        <end position="701"/>
    </location>
</feature>
<feature type="compositionally biased region" description="Basic and acidic residues" evidence="1">
    <location>
        <begin position="649"/>
        <end position="670"/>
    </location>
</feature>
<evidence type="ECO:0000256" key="1">
    <source>
        <dbReference type="SAM" id="MobiDB-lite"/>
    </source>
</evidence>
<organism evidence="2 3">
    <name type="scientific">Kipferlia bialata</name>
    <dbReference type="NCBI Taxonomy" id="797122"/>
    <lineage>
        <taxon>Eukaryota</taxon>
        <taxon>Metamonada</taxon>
        <taxon>Carpediemonas-like organisms</taxon>
        <taxon>Kipferlia</taxon>
    </lineage>
</organism>
<reference evidence="2 3" key="1">
    <citation type="journal article" date="2018" name="PLoS ONE">
        <title>The draft genome of Kipferlia bialata reveals reductive genome evolution in fornicate parasites.</title>
        <authorList>
            <person name="Tanifuji G."/>
            <person name="Takabayashi S."/>
            <person name="Kume K."/>
            <person name="Takagi M."/>
            <person name="Nakayama T."/>
            <person name="Kamikawa R."/>
            <person name="Inagaki Y."/>
            <person name="Hashimoto T."/>
        </authorList>
    </citation>
    <scope>NUCLEOTIDE SEQUENCE [LARGE SCALE GENOMIC DNA]</scope>
    <source>
        <strain evidence="2">NY0173</strain>
    </source>
</reference>
<dbReference type="InterPro" id="IPR039341">
    <property type="entry name" value="CFAP99"/>
</dbReference>
<dbReference type="EMBL" id="BDIP01000336">
    <property type="protein sequence ID" value="GIQ81222.1"/>
    <property type="molecule type" value="Genomic_DNA"/>
</dbReference>
<name>A0A9K3GFW8_9EUKA</name>
<gene>
    <name evidence="2" type="ORF">KIPB_002146</name>
</gene>
<dbReference type="Proteomes" id="UP000265618">
    <property type="component" value="Unassembled WGS sequence"/>
</dbReference>
<evidence type="ECO:0000313" key="3">
    <source>
        <dbReference type="Proteomes" id="UP000265618"/>
    </source>
</evidence>
<feature type="region of interest" description="Disordered" evidence="1">
    <location>
        <begin position="615"/>
        <end position="711"/>
    </location>
</feature>
<evidence type="ECO:0000313" key="2">
    <source>
        <dbReference type="EMBL" id="GIQ81222.1"/>
    </source>
</evidence>
<dbReference type="AlphaFoldDB" id="A0A9K3GFW8"/>
<dbReference type="PANTHER" id="PTHR34649:SF1">
    <property type="entry name" value="CILIA- AND FLAGELLA-ASSOCIATED PROTEIN 99"/>
    <property type="match status" value="1"/>
</dbReference>
<protein>
    <submittedName>
        <fullName evidence="2">Uncharacterized protein</fullName>
    </submittedName>
</protein>